<evidence type="ECO:0000313" key="1">
    <source>
        <dbReference type="EMBL" id="RIB14408.1"/>
    </source>
</evidence>
<keyword evidence="2" id="KW-1185">Reference proteome</keyword>
<evidence type="ECO:0000313" key="2">
    <source>
        <dbReference type="Proteomes" id="UP000266673"/>
    </source>
</evidence>
<dbReference type="EMBL" id="QKWP01000833">
    <property type="protein sequence ID" value="RIB14408.1"/>
    <property type="molecule type" value="Genomic_DNA"/>
</dbReference>
<accession>A0A397UYF3</accession>
<dbReference type="OrthoDB" id="2432901at2759"/>
<organism evidence="1 2">
    <name type="scientific">Gigaspora rosea</name>
    <dbReference type="NCBI Taxonomy" id="44941"/>
    <lineage>
        <taxon>Eukaryota</taxon>
        <taxon>Fungi</taxon>
        <taxon>Fungi incertae sedis</taxon>
        <taxon>Mucoromycota</taxon>
        <taxon>Glomeromycotina</taxon>
        <taxon>Glomeromycetes</taxon>
        <taxon>Diversisporales</taxon>
        <taxon>Gigasporaceae</taxon>
        <taxon>Gigaspora</taxon>
    </lineage>
</organism>
<name>A0A397UYF3_9GLOM</name>
<sequence length="165" mass="19307">MIKYLVKQAKELAQNWLIAALDCMQKKGDKYLPVSFDCSWSHGRNARQASGEFIFQEAIPVNKTYQKYHKFEQHIMRYFNDCVFAAGLRKNNPSETIPTQLELQKVQTEGLGLVTTYRTSINESFNQVKLIYLDKKIDFWKPFVERHALAIIHYNDGYLNILKPI</sequence>
<comment type="caution">
    <text evidence="1">The sequence shown here is derived from an EMBL/GenBank/DDBJ whole genome shotgun (WGS) entry which is preliminary data.</text>
</comment>
<dbReference type="AlphaFoldDB" id="A0A397UYF3"/>
<protein>
    <submittedName>
        <fullName evidence="1">Uncharacterized protein</fullName>
    </submittedName>
</protein>
<proteinExistence type="predicted"/>
<dbReference type="STRING" id="44941.A0A397UYF3"/>
<gene>
    <name evidence="1" type="ORF">C2G38_2095921</name>
</gene>
<dbReference type="Proteomes" id="UP000266673">
    <property type="component" value="Unassembled WGS sequence"/>
</dbReference>
<feature type="non-terminal residue" evidence="1">
    <location>
        <position position="165"/>
    </location>
</feature>
<reference evidence="1 2" key="1">
    <citation type="submission" date="2018-06" db="EMBL/GenBank/DDBJ databases">
        <title>Comparative genomics reveals the genomic features of Rhizophagus irregularis, R. cerebriforme, R. diaphanum and Gigaspora rosea, and their symbiotic lifestyle signature.</title>
        <authorList>
            <person name="Morin E."/>
            <person name="San Clemente H."/>
            <person name="Chen E.C.H."/>
            <person name="De La Providencia I."/>
            <person name="Hainaut M."/>
            <person name="Kuo A."/>
            <person name="Kohler A."/>
            <person name="Murat C."/>
            <person name="Tang N."/>
            <person name="Roy S."/>
            <person name="Loubradou J."/>
            <person name="Henrissat B."/>
            <person name="Grigoriev I.V."/>
            <person name="Corradi N."/>
            <person name="Roux C."/>
            <person name="Martin F.M."/>
        </authorList>
    </citation>
    <scope>NUCLEOTIDE SEQUENCE [LARGE SCALE GENOMIC DNA]</scope>
    <source>
        <strain evidence="1 2">DAOM 194757</strain>
    </source>
</reference>